<feature type="compositionally biased region" description="Low complexity" evidence="1">
    <location>
        <begin position="896"/>
        <end position="913"/>
    </location>
</feature>
<organism evidence="2 3">
    <name type="scientific">Vespula maculifrons</name>
    <name type="common">Eastern yellow jacket</name>
    <name type="synonym">Wasp</name>
    <dbReference type="NCBI Taxonomy" id="7453"/>
    <lineage>
        <taxon>Eukaryota</taxon>
        <taxon>Metazoa</taxon>
        <taxon>Ecdysozoa</taxon>
        <taxon>Arthropoda</taxon>
        <taxon>Hexapoda</taxon>
        <taxon>Insecta</taxon>
        <taxon>Pterygota</taxon>
        <taxon>Neoptera</taxon>
        <taxon>Endopterygota</taxon>
        <taxon>Hymenoptera</taxon>
        <taxon>Apocrita</taxon>
        <taxon>Aculeata</taxon>
        <taxon>Vespoidea</taxon>
        <taxon>Vespidae</taxon>
        <taxon>Vespinae</taxon>
        <taxon>Vespula</taxon>
    </lineage>
</organism>
<feature type="region of interest" description="Disordered" evidence="1">
    <location>
        <begin position="973"/>
        <end position="1079"/>
    </location>
</feature>
<feature type="compositionally biased region" description="Low complexity" evidence="1">
    <location>
        <begin position="1215"/>
        <end position="1235"/>
    </location>
</feature>
<feature type="compositionally biased region" description="Basic and acidic residues" evidence="1">
    <location>
        <begin position="84"/>
        <end position="102"/>
    </location>
</feature>
<feature type="region of interest" description="Disordered" evidence="1">
    <location>
        <begin position="80"/>
        <end position="124"/>
    </location>
</feature>
<feature type="region of interest" description="Disordered" evidence="1">
    <location>
        <begin position="877"/>
        <end position="941"/>
    </location>
</feature>
<comment type="caution">
    <text evidence="2">The sequence shown here is derived from an EMBL/GenBank/DDBJ whole genome shotgun (WGS) entry which is preliminary data.</text>
</comment>
<name>A0ABD2CSE6_VESMC</name>
<feature type="compositionally biased region" description="Basic and acidic residues" evidence="1">
    <location>
        <begin position="310"/>
        <end position="327"/>
    </location>
</feature>
<keyword evidence="3" id="KW-1185">Reference proteome</keyword>
<dbReference type="EMBL" id="JAYRBN010000034">
    <property type="protein sequence ID" value="KAL2748012.1"/>
    <property type="molecule type" value="Genomic_DNA"/>
</dbReference>
<feature type="compositionally biased region" description="Basic and acidic residues" evidence="1">
    <location>
        <begin position="278"/>
        <end position="295"/>
    </location>
</feature>
<feature type="compositionally biased region" description="Basic and acidic residues" evidence="1">
    <location>
        <begin position="879"/>
        <end position="894"/>
    </location>
</feature>
<protein>
    <submittedName>
        <fullName evidence="2">Serine-rich adhesin for platelets-like isoform X1</fullName>
    </submittedName>
</protein>
<feature type="compositionally biased region" description="Polar residues" evidence="1">
    <location>
        <begin position="297"/>
        <end position="307"/>
    </location>
</feature>
<feature type="region of interest" description="Disordered" evidence="1">
    <location>
        <begin position="240"/>
        <end position="327"/>
    </location>
</feature>
<feature type="compositionally biased region" description="Basic and acidic residues" evidence="1">
    <location>
        <begin position="990"/>
        <end position="1015"/>
    </location>
</feature>
<gene>
    <name evidence="2" type="ORF">V1477_003907</name>
</gene>
<feature type="compositionally biased region" description="Basic and acidic residues" evidence="1">
    <location>
        <begin position="745"/>
        <end position="768"/>
    </location>
</feature>
<feature type="region of interest" description="Disordered" evidence="1">
    <location>
        <begin position="1097"/>
        <end position="1239"/>
    </location>
</feature>
<evidence type="ECO:0000313" key="3">
    <source>
        <dbReference type="Proteomes" id="UP001607303"/>
    </source>
</evidence>
<feature type="compositionally biased region" description="Basic and acidic residues" evidence="1">
    <location>
        <begin position="915"/>
        <end position="925"/>
    </location>
</feature>
<feature type="compositionally biased region" description="Polar residues" evidence="1">
    <location>
        <begin position="1371"/>
        <end position="1381"/>
    </location>
</feature>
<feature type="compositionally biased region" description="Acidic residues" evidence="1">
    <location>
        <begin position="246"/>
        <end position="259"/>
    </location>
</feature>
<sequence length="1429" mass="158389">MPYYGDSTPYYYGGAFANHSSLMTGIPRSFHNPLSARFAPHLSTITESSLSNLRRYSPVSTVTTRVRRVIDTADIDVSTPRTLSSRDENRQRDNRLRRDRPTIKIRSQALKDNPALREHNEKHEKSVGELLVEKFLIKDKKGLEDEESRTRVYHQVSLDRENNMQDLQSMQGRITRRMTRRRSSADIQLDAKQIQREVAYAQVQAKVLDSLVAEEQAEIEDEVRRGTLIRKGIIRGSRPISSFFGDSEESVEAEDDENETVSKMKKTFKKIKKKKKMMEKASPTDEKEKKEDALEVRQSSTSSNETCNIEDAKKDESQDENKSENKSVYKIEASNSVGDFSTIWVNATSENMEEKESIEQFRESIRIPVPRKALANVKQIADVASVPENGILEEIETKIVLPVRKPYIKDSSRNSVYLTLKTNDKEKKKVNIKDTNVSTLQKMSNGVDALTKKDLLKLRVRDTLQKVLEIGNETNEDVPFEKSSKFIKDAKEKVVSNETKVEKNKKIGKAIIDNANLSKPKDDIVKKNGRDTVLMDNNAEVKTISVDNSEKKESITAMDKSSETLKQKINDVKGKRIVEKTDESKLAHKEVDNKKEEKTKNNVDLLAIGDTKNKLGIIESDISMKNRGIPISNDTGENSAAVSLVLTPNASCLPKPSKINTDENNAVEAPELSLRVAAYLANPPKIENFEDTAASLAENTINKEETLKRIPRGKRIDVENVTGTKSNAIDSVIAKSKDGDVRATKLNAKNKDSSNITKDDLRETRDASTSKNMSSLKSMMAGGNTKEVDGTATVLSRNMPTNSTYTNKTDAAFQNTVLRKGPSLVVKQSAESIPAKSLMDVNDKSINGMEIINTPINEKMVDLLKSESTESIDFWSEIKSNEPKQMHSIDDSKVESISSSSSSSSSSSLSSSIKKQPDDKEKGSDLKISVAPSTPTYLSSNITTTTTTMTATAMATMTTTTTTTMMTTATSFPEKQQRGTIAKSPFSESKLIKNKEKVTSPEAEKENKETITGEKKKIRKKADLVISIPSSSKDVSSTVKRKNPPIKQTESSDKTPSSVVSSPSTPTQSQSEFSTPISEVPFTAVPLINIVEASPISESQIQEIDEEEESPSTPTNEWTNSPIALISKWSNQDNLSNADDHEKTMTPASSNEASLVATPNDSQQASPESSKKKKKIVKKRKSSSKEISSEENKNEQKDSKGSRNETISKPRQEATSTLKPPESSSSSRLSPKNSPTQRPIDLIRMFYTTPSALLTATPRDLSKVRRAKIKRKRHQSRTPSVSSDSTGSTASTATTSSTDGSSASTCTELDDDPEHKRMASTRSNDSGFDGSPRISNCDMACHKKCEKLTGNLCGLNQKLVAEALQALKKAPSQSLENQRNSDTPDHFPSGRITPPAINLPRFKKYAVTDFNFLKVSFVEMRIAHYPCRK</sequence>
<feature type="region of interest" description="Disordered" evidence="1">
    <location>
        <begin position="1265"/>
        <end position="1329"/>
    </location>
</feature>
<feature type="compositionally biased region" description="Basic residues" evidence="1">
    <location>
        <begin position="263"/>
        <end position="277"/>
    </location>
</feature>
<feature type="compositionally biased region" description="Low complexity" evidence="1">
    <location>
        <begin position="1282"/>
        <end position="1305"/>
    </location>
</feature>
<dbReference type="Proteomes" id="UP001607303">
    <property type="component" value="Unassembled WGS sequence"/>
</dbReference>
<evidence type="ECO:0000256" key="1">
    <source>
        <dbReference type="SAM" id="MobiDB-lite"/>
    </source>
</evidence>
<feature type="compositionally biased region" description="Polar residues" evidence="1">
    <location>
        <begin position="1146"/>
        <end position="1165"/>
    </location>
</feature>
<feature type="compositionally biased region" description="Basic residues" evidence="1">
    <location>
        <begin position="1265"/>
        <end position="1276"/>
    </location>
</feature>
<feature type="compositionally biased region" description="Polar residues" evidence="1">
    <location>
        <begin position="1113"/>
        <end position="1137"/>
    </location>
</feature>
<proteinExistence type="predicted"/>
<feature type="compositionally biased region" description="Basic residues" evidence="1">
    <location>
        <begin position="1171"/>
        <end position="1182"/>
    </location>
</feature>
<feature type="region of interest" description="Disordered" evidence="1">
    <location>
        <begin position="745"/>
        <end position="785"/>
    </location>
</feature>
<feature type="compositionally biased region" description="Basic and acidic residues" evidence="1">
    <location>
        <begin position="1183"/>
        <end position="1212"/>
    </location>
</feature>
<feature type="compositionally biased region" description="Basic and acidic residues" evidence="1">
    <location>
        <begin position="114"/>
        <end position="124"/>
    </location>
</feature>
<feature type="compositionally biased region" description="Low complexity" evidence="1">
    <location>
        <begin position="1025"/>
        <end position="1038"/>
    </location>
</feature>
<evidence type="ECO:0000313" key="2">
    <source>
        <dbReference type="EMBL" id="KAL2748012.1"/>
    </source>
</evidence>
<feature type="compositionally biased region" description="Polar residues" evidence="1">
    <location>
        <begin position="931"/>
        <end position="941"/>
    </location>
</feature>
<reference evidence="2 3" key="1">
    <citation type="journal article" date="2024" name="Ann. Entomol. Soc. Am.">
        <title>Genomic analyses of the southern and eastern yellowjacket wasps (Hymenoptera: Vespidae) reveal evolutionary signatures of social life.</title>
        <authorList>
            <person name="Catto M.A."/>
            <person name="Caine P.B."/>
            <person name="Orr S.E."/>
            <person name="Hunt B.G."/>
            <person name="Goodisman M.A.D."/>
        </authorList>
    </citation>
    <scope>NUCLEOTIDE SEQUENCE [LARGE SCALE GENOMIC DNA]</scope>
    <source>
        <strain evidence="2">232</strain>
        <tissue evidence="2">Head and thorax</tissue>
    </source>
</reference>
<feature type="compositionally biased region" description="Low complexity" evidence="1">
    <location>
        <begin position="1054"/>
        <end position="1076"/>
    </location>
</feature>
<accession>A0ABD2CSE6</accession>
<feature type="region of interest" description="Disordered" evidence="1">
    <location>
        <begin position="1370"/>
        <end position="1392"/>
    </location>
</feature>